<dbReference type="PANTHER" id="PTHR10177">
    <property type="entry name" value="CYCLINS"/>
    <property type="match status" value="1"/>
</dbReference>
<dbReference type="Gene3D" id="1.10.472.10">
    <property type="entry name" value="Cyclin-like"/>
    <property type="match status" value="2"/>
</dbReference>
<dbReference type="EMBL" id="MVBO01000020">
    <property type="protein sequence ID" value="OZJ05213.1"/>
    <property type="molecule type" value="Genomic_DNA"/>
</dbReference>
<dbReference type="SUPFAM" id="SSF47954">
    <property type="entry name" value="Cyclin-like"/>
    <property type="match status" value="2"/>
</dbReference>
<accession>A0A261Y3M5</accession>
<feature type="compositionally biased region" description="Polar residues" evidence="3">
    <location>
        <begin position="77"/>
        <end position="91"/>
    </location>
</feature>
<evidence type="ECO:0000256" key="3">
    <source>
        <dbReference type="SAM" id="MobiDB-lite"/>
    </source>
</evidence>
<dbReference type="InterPro" id="IPR013763">
    <property type="entry name" value="Cyclin-like_dom"/>
</dbReference>
<reference evidence="5 6" key="1">
    <citation type="journal article" date="2017" name="Mycologia">
        <title>Bifiguratus adelaidae, gen. et sp. nov., a new member of Mucoromycotina in endophytic and soil-dwelling habitats.</title>
        <authorList>
            <person name="Torres-Cruz T.J."/>
            <person name="Billingsley Tobias T.L."/>
            <person name="Almatruk M."/>
            <person name="Hesse C."/>
            <person name="Kuske C.R."/>
            <person name="Desiro A."/>
            <person name="Benucci G.M."/>
            <person name="Bonito G."/>
            <person name="Stajich J.E."/>
            <person name="Dunlap C."/>
            <person name="Arnold A.E."/>
            <person name="Porras-Alfaro A."/>
        </authorList>
    </citation>
    <scope>NUCLEOTIDE SEQUENCE [LARGE SCALE GENOMIC DNA]</scope>
    <source>
        <strain evidence="5 6">AZ0501</strain>
    </source>
</reference>
<keyword evidence="6" id="KW-1185">Reference proteome</keyword>
<name>A0A261Y3M5_9FUNG</name>
<dbReference type="InterPro" id="IPR006671">
    <property type="entry name" value="Cyclin_N"/>
</dbReference>
<dbReference type="InterPro" id="IPR036915">
    <property type="entry name" value="Cyclin-like_sf"/>
</dbReference>
<dbReference type="Pfam" id="PF00134">
    <property type="entry name" value="Cyclin_N"/>
    <property type="match status" value="1"/>
</dbReference>
<dbReference type="Proteomes" id="UP000242875">
    <property type="component" value="Unassembled WGS sequence"/>
</dbReference>
<keyword evidence="1 2" id="KW-0195">Cyclin</keyword>
<dbReference type="Pfam" id="PF02984">
    <property type="entry name" value="Cyclin_C"/>
    <property type="match status" value="1"/>
</dbReference>
<gene>
    <name evidence="5" type="ORF">BZG36_02432</name>
</gene>
<comment type="caution">
    <text evidence="5">The sequence shown here is derived from an EMBL/GenBank/DDBJ whole genome shotgun (WGS) entry which is preliminary data.</text>
</comment>
<proteinExistence type="inferred from homology"/>
<dbReference type="InterPro" id="IPR004367">
    <property type="entry name" value="Cyclin_C-dom"/>
</dbReference>
<evidence type="ECO:0000256" key="2">
    <source>
        <dbReference type="RuleBase" id="RU000383"/>
    </source>
</evidence>
<sequence>MTDLCQFYSPLEFGNDTAISNPFYEPSLSVPSLAFESLMLSASLDDCNLQQTPKHENNTESGDNSEQASKKRRVSFESDNSTPETTISDHSSQPEDELKETDVLEWNPSTLLSTAPIAPLDDIKLQYQLELEQLYMMPNLAMTASMTPMDPTLEFLHPADTSAMPLMVQDATSALPTSLPIQTMPAMPVPQTSQPSLPNINYKPTPRLWNLVSAADKYQPDKAYLRTMQTNMKAGLRKELIHWMSETNHSPIFNYHSETIYCAINYLDRYLSLEPLTWTSRCYDVALCCLYIAGKFFEETNEPQIRDMRPFAVHDVSVEKIKILERDILTGLNYALHVVTPQAIWEEVLNSIPQARTSSVRTQVCQNLTRVAQTFLDLACSEWEYLTYLPQTLAIASLYTSLCLLGFDDQPETRSVFLQVTCVDVRDFWRCVWFLQACAGRANAGYRM</sequence>
<dbReference type="InterPro" id="IPR039361">
    <property type="entry name" value="Cyclin"/>
</dbReference>
<evidence type="ECO:0000313" key="5">
    <source>
        <dbReference type="EMBL" id="OZJ05213.1"/>
    </source>
</evidence>
<evidence type="ECO:0000256" key="1">
    <source>
        <dbReference type="ARBA" id="ARBA00023127"/>
    </source>
</evidence>
<protein>
    <recommendedName>
        <fullName evidence="4">Cyclin-like domain-containing protein</fullName>
    </recommendedName>
</protein>
<evidence type="ECO:0000259" key="4">
    <source>
        <dbReference type="SMART" id="SM00385"/>
    </source>
</evidence>
<comment type="similarity">
    <text evidence="2">Belongs to the cyclin family.</text>
</comment>
<evidence type="ECO:0000313" key="6">
    <source>
        <dbReference type="Proteomes" id="UP000242875"/>
    </source>
</evidence>
<dbReference type="OrthoDB" id="2405707at2759"/>
<feature type="domain" description="Cyclin-like" evidence="4">
    <location>
        <begin position="350"/>
        <end position="437"/>
    </location>
</feature>
<dbReference type="SMART" id="SM00385">
    <property type="entry name" value="CYCLIN"/>
    <property type="match status" value="2"/>
</dbReference>
<dbReference type="AlphaFoldDB" id="A0A261Y3M5"/>
<organism evidence="5 6">
    <name type="scientific">Bifiguratus adelaidae</name>
    <dbReference type="NCBI Taxonomy" id="1938954"/>
    <lineage>
        <taxon>Eukaryota</taxon>
        <taxon>Fungi</taxon>
        <taxon>Fungi incertae sedis</taxon>
        <taxon>Mucoromycota</taxon>
        <taxon>Mucoromycotina</taxon>
        <taxon>Endogonomycetes</taxon>
        <taxon>Endogonales</taxon>
        <taxon>Endogonales incertae sedis</taxon>
        <taxon>Bifiguratus</taxon>
    </lineage>
</organism>
<feature type="region of interest" description="Disordered" evidence="3">
    <location>
        <begin position="49"/>
        <end position="99"/>
    </location>
</feature>
<feature type="domain" description="Cyclin-like" evidence="4">
    <location>
        <begin position="242"/>
        <end position="330"/>
    </location>
</feature>